<dbReference type="RefSeq" id="WP_116887983.1">
    <property type="nucleotide sequence ID" value="NZ_CP031641.1"/>
</dbReference>
<dbReference type="SMART" id="SM00062">
    <property type="entry name" value="PBPb"/>
    <property type="match status" value="1"/>
</dbReference>
<dbReference type="CDD" id="cd01004">
    <property type="entry name" value="PBP2_MidA_like"/>
    <property type="match status" value="1"/>
</dbReference>
<dbReference type="EMBL" id="CP031641">
    <property type="protein sequence ID" value="AXO88021.1"/>
    <property type="molecule type" value="Genomic_DNA"/>
</dbReference>
<gene>
    <name evidence="5" type="ORF">DZC75_08425</name>
</gene>
<name>A0AAI8PB45_9PSED</name>
<accession>A0AAI8PB45</accession>
<evidence type="ECO:0000256" key="1">
    <source>
        <dbReference type="ARBA" id="ARBA00010333"/>
    </source>
</evidence>
<reference evidence="5 6" key="1">
    <citation type="submission" date="2018-08" db="EMBL/GenBank/DDBJ databases">
        <authorList>
            <person name="Lee Y."/>
            <person name="Kakembo D."/>
        </authorList>
    </citation>
    <scope>NUCLEOTIDE SEQUENCE [LARGE SCALE GENOMIC DNA]</scope>
    <source>
        <strain evidence="5 6">JBCS1880</strain>
    </source>
</reference>
<evidence type="ECO:0000259" key="4">
    <source>
        <dbReference type="SMART" id="SM00062"/>
    </source>
</evidence>
<sequence length="269" mass="29362">MFVRRIPQCLIALCLAAPLAHADAVKIPERLQHADKLVFCGAMDSPPMGFFDAAQKPAGVTVELGQAIAKRLGDKPIDWRVTPFSGLIPALLAGQCDMLADQLFDKPERREVIDMVNYMYSSQAVVVGKRNPKGIHTLDDLSGKKVAVLNGSTIRTLLEAHNEQLKQAGKAPMQVVVYNSDTDAFQALRIQQADAYGTTLETAGYYQGMAPDLFETGVPAFARILTGFGFRKDDPQLSAAVTQIIKDMQADGSYQALLAKWHIEGDKLD</sequence>
<dbReference type="AlphaFoldDB" id="A0AAI8PB45"/>
<comment type="similarity">
    <text evidence="1">Belongs to the bacterial solute-binding protein 3 family.</text>
</comment>
<protein>
    <submittedName>
        <fullName evidence="5">ABC transporter substrate-binding protein</fullName>
    </submittedName>
</protein>
<evidence type="ECO:0000313" key="6">
    <source>
        <dbReference type="Proteomes" id="UP000258127"/>
    </source>
</evidence>
<dbReference type="PANTHER" id="PTHR35936:SF17">
    <property type="entry name" value="ARGININE-BINDING EXTRACELLULAR PROTEIN ARTP"/>
    <property type="match status" value="1"/>
</dbReference>
<dbReference type="InterPro" id="IPR001638">
    <property type="entry name" value="Solute-binding_3/MltF_N"/>
</dbReference>
<feature type="domain" description="Solute-binding protein family 3/N-terminal" evidence="4">
    <location>
        <begin position="36"/>
        <end position="265"/>
    </location>
</feature>
<feature type="chain" id="PRO_5042536578" evidence="3">
    <location>
        <begin position="23"/>
        <end position="269"/>
    </location>
</feature>
<feature type="signal peptide" evidence="3">
    <location>
        <begin position="1"/>
        <end position="22"/>
    </location>
</feature>
<keyword evidence="6" id="KW-1185">Reference proteome</keyword>
<evidence type="ECO:0000256" key="3">
    <source>
        <dbReference type="SAM" id="SignalP"/>
    </source>
</evidence>
<organism evidence="5 6">
    <name type="scientific">Pseudomonas parafulva</name>
    <dbReference type="NCBI Taxonomy" id="157782"/>
    <lineage>
        <taxon>Bacteria</taxon>
        <taxon>Pseudomonadati</taxon>
        <taxon>Pseudomonadota</taxon>
        <taxon>Gammaproteobacteria</taxon>
        <taxon>Pseudomonadales</taxon>
        <taxon>Pseudomonadaceae</taxon>
        <taxon>Pseudomonas</taxon>
    </lineage>
</organism>
<dbReference type="SUPFAM" id="SSF53850">
    <property type="entry name" value="Periplasmic binding protein-like II"/>
    <property type="match status" value="1"/>
</dbReference>
<evidence type="ECO:0000256" key="2">
    <source>
        <dbReference type="ARBA" id="ARBA00022729"/>
    </source>
</evidence>
<dbReference type="Proteomes" id="UP000258127">
    <property type="component" value="Chromosome"/>
</dbReference>
<proteinExistence type="inferred from homology"/>
<dbReference type="Pfam" id="PF00497">
    <property type="entry name" value="SBP_bac_3"/>
    <property type="match status" value="1"/>
</dbReference>
<dbReference type="Gene3D" id="3.40.190.10">
    <property type="entry name" value="Periplasmic binding protein-like II"/>
    <property type="match status" value="2"/>
</dbReference>
<keyword evidence="2 3" id="KW-0732">Signal</keyword>
<evidence type="ECO:0000313" key="5">
    <source>
        <dbReference type="EMBL" id="AXO88021.1"/>
    </source>
</evidence>
<dbReference type="PANTHER" id="PTHR35936">
    <property type="entry name" value="MEMBRANE-BOUND LYTIC MUREIN TRANSGLYCOSYLASE F"/>
    <property type="match status" value="1"/>
</dbReference>